<dbReference type="Pfam" id="PF00085">
    <property type="entry name" value="Thioredoxin"/>
    <property type="match status" value="3"/>
</dbReference>
<evidence type="ECO:0000256" key="12">
    <source>
        <dbReference type="RuleBase" id="RU361130"/>
    </source>
</evidence>
<gene>
    <name evidence="15" type="ORF">PEVE_00021685</name>
</gene>
<feature type="region of interest" description="Disordered" evidence="13">
    <location>
        <begin position="22"/>
        <end position="72"/>
    </location>
</feature>
<dbReference type="InterPro" id="IPR017937">
    <property type="entry name" value="Thioredoxin_CS"/>
</dbReference>
<protein>
    <recommendedName>
        <fullName evidence="4 12">Protein disulfide-isomerase</fullName>
        <ecNumber evidence="4 12">5.3.4.1</ecNumber>
    </recommendedName>
</protein>
<dbReference type="PRINTS" id="PR00421">
    <property type="entry name" value="THIOREDOXIN"/>
</dbReference>
<dbReference type="CDD" id="cd02961">
    <property type="entry name" value="PDI_a_family"/>
    <property type="match status" value="2"/>
</dbReference>
<keyword evidence="6" id="KW-0677">Repeat</keyword>
<accession>A0ABN8LFC4</accession>
<dbReference type="InterPro" id="IPR013766">
    <property type="entry name" value="Thioredoxin_domain"/>
</dbReference>
<name>A0ABN8LFC4_9CNID</name>
<dbReference type="PANTHER" id="PTHR18929">
    <property type="entry name" value="PROTEIN DISULFIDE ISOMERASE"/>
    <property type="match status" value="1"/>
</dbReference>
<feature type="domain" description="Thioredoxin" evidence="14">
    <location>
        <begin position="180"/>
        <end position="293"/>
    </location>
</feature>
<evidence type="ECO:0000256" key="2">
    <source>
        <dbReference type="ARBA" id="ARBA00004319"/>
    </source>
</evidence>
<evidence type="ECO:0000256" key="5">
    <source>
        <dbReference type="ARBA" id="ARBA00022729"/>
    </source>
</evidence>
<reference evidence="15 16" key="1">
    <citation type="submission" date="2022-05" db="EMBL/GenBank/DDBJ databases">
        <authorList>
            <consortium name="Genoscope - CEA"/>
            <person name="William W."/>
        </authorList>
    </citation>
    <scope>NUCLEOTIDE SEQUENCE [LARGE SCALE GENOMIC DNA]</scope>
</reference>
<evidence type="ECO:0000256" key="6">
    <source>
        <dbReference type="ARBA" id="ARBA00022737"/>
    </source>
</evidence>
<keyword evidence="7" id="KW-0256">Endoplasmic reticulum</keyword>
<evidence type="ECO:0000313" key="16">
    <source>
        <dbReference type="Proteomes" id="UP001159427"/>
    </source>
</evidence>
<evidence type="ECO:0000259" key="14">
    <source>
        <dbReference type="PROSITE" id="PS51352"/>
    </source>
</evidence>
<evidence type="ECO:0000256" key="3">
    <source>
        <dbReference type="ARBA" id="ARBA00006347"/>
    </source>
</evidence>
<evidence type="ECO:0000256" key="11">
    <source>
        <dbReference type="RuleBase" id="RU004208"/>
    </source>
</evidence>
<feature type="compositionally biased region" description="Acidic residues" evidence="13">
    <location>
        <begin position="56"/>
        <end position="72"/>
    </location>
</feature>
<evidence type="ECO:0000256" key="8">
    <source>
        <dbReference type="ARBA" id="ARBA00023157"/>
    </source>
</evidence>
<keyword evidence="5 12" id="KW-0732">Signal</keyword>
<feature type="chain" id="PRO_5045002876" description="Protein disulfide-isomerase" evidence="12">
    <location>
        <begin position="24"/>
        <end position="653"/>
    </location>
</feature>
<evidence type="ECO:0000313" key="15">
    <source>
        <dbReference type="EMBL" id="CAH3015784.1"/>
    </source>
</evidence>
<evidence type="ECO:0000256" key="9">
    <source>
        <dbReference type="ARBA" id="ARBA00023235"/>
    </source>
</evidence>
<feature type="compositionally biased region" description="Low complexity" evidence="13">
    <location>
        <begin position="29"/>
        <end position="38"/>
    </location>
</feature>
<dbReference type="NCBIfam" id="TIGR01130">
    <property type="entry name" value="ER_PDI_fam"/>
    <property type="match status" value="1"/>
</dbReference>
<dbReference type="SUPFAM" id="SSF52833">
    <property type="entry name" value="Thioredoxin-like"/>
    <property type="match status" value="5"/>
</dbReference>
<keyword evidence="9 12" id="KW-0413">Isomerase</keyword>
<dbReference type="NCBIfam" id="TIGR01126">
    <property type="entry name" value="pdi_dom"/>
    <property type="match status" value="2"/>
</dbReference>
<evidence type="ECO:0000256" key="7">
    <source>
        <dbReference type="ARBA" id="ARBA00022824"/>
    </source>
</evidence>
<dbReference type="Proteomes" id="UP001159427">
    <property type="component" value="Unassembled WGS sequence"/>
</dbReference>
<dbReference type="PROSITE" id="PS51352">
    <property type="entry name" value="THIOREDOXIN_2"/>
    <property type="match status" value="3"/>
</dbReference>
<comment type="caution">
    <text evidence="15">The sequence shown here is derived from an EMBL/GenBank/DDBJ whole genome shotgun (WGS) entry which is preliminary data.</text>
</comment>
<dbReference type="CDD" id="cd02995">
    <property type="entry name" value="PDI_a_PDI_a'_C"/>
    <property type="match status" value="1"/>
</dbReference>
<dbReference type="InterPro" id="IPR036249">
    <property type="entry name" value="Thioredoxin-like_sf"/>
</dbReference>
<comment type="subcellular location">
    <subcellularLocation>
        <location evidence="2">Endoplasmic reticulum lumen</location>
    </subcellularLocation>
</comment>
<organism evidence="15 16">
    <name type="scientific">Porites evermanni</name>
    <dbReference type="NCBI Taxonomy" id="104178"/>
    <lineage>
        <taxon>Eukaryota</taxon>
        <taxon>Metazoa</taxon>
        <taxon>Cnidaria</taxon>
        <taxon>Anthozoa</taxon>
        <taxon>Hexacorallia</taxon>
        <taxon>Scleractinia</taxon>
        <taxon>Fungiina</taxon>
        <taxon>Poritidae</taxon>
        <taxon>Porites</taxon>
    </lineage>
</organism>
<sequence length="653" mass="74164">MNTKKFGFLLVFLVAFSASFSHGDDSEATETVAEAEGTGTEDADTGEQSDSKEQDSSSEETSESEEAKEEDDVLVLTSKTFDSVVKEKDVILVEFYAPWCGHCKSLAPEYSKAAKKMKDNKPPVPFAKVDATVESDLAQKYDVSGYPTLKIFRKGTAYEYDGPRHKEGIVEYMKEQSDPNWKPPPEAVITLTKDNFTDTINSESLMLVEFYAPWCGHCKHLAPVYEKAAKSLKENDPPIKLAKVDATLESELAQKYEVTGYPTLKVFRKGKASEYKGQRDQYAIEDYMRSQVGPSSKIKSSLKAVTDFMKERDDVVIMGFFKDESDSLLEQYLEANNDIRDDYNFAHTFDATAKKHFGITESSVVMFQPEKFRSKYEDKHIVFKGKDPKPEDLQKFYKDNQIPLVGQMSLHSKEKVYTKRPLCVVYYGVDFSFDGRQATEFWRQKVLKVANEHRDITFAIADEAEFENDLKEFGLDDSGEEISVGCFDELNRRYRMEPDEEFSEDSLRDFVEQFKEGNLKPQVKSQPVPKKNTGPVTVVVGKTFEEIVMDPKKDVLLELYAPWCGHCKALEPTYKKLGKHFKDETNLVIAKMDATANDIPPGYSAEGYPTIYFAPANDKKKPIKHEGERGLDDLIKFIKEKATVSLKKAKEEL</sequence>
<dbReference type="InterPro" id="IPR005792">
    <property type="entry name" value="Prot_disulphide_isomerase"/>
</dbReference>
<feature type="domain" description="Thioredoxin" evidence="14">
    <location>
        <begin position="51"/>
        <end position="178"/>
    </location>
</feature>
<dbReference type="InterPro" id="IPR005788">
    <property type="entry name" value="PDI_thioredoxin-like_dom"/>
</dbReference>
<evidence type="ECO:0000256" key="1">
    <source>
        <dbReference type="ARBA" id="ARBA00001182"/>
    </source>
</evidence>
<dbReference type="EMBL" id="CALNXI010000029">
    <property type="protein sequence ID" value="CAH3015784.1"/>
    <property type="molecule type" value="Genomic_DNA"/>
</dbReference>
<dbReference type="EC" id="5.3.4.1" evidence="4 12"/>
<evidence type="ECO:0000256" key="10">
    <source>
        <dbReference type="ARBA" id="ARBA00023284"/>
    </source>
</evidence>
<feature type="signal peptide" evidence="12">
    <location>
        <begin position="1"/>
        <end position="23"/>
    </location>
</feature>
<keyword evidence="16" id="KW-1185">Reference proteome</keyword>
<proteinExistence type="inferred from homology"/>
<comment type="similarity">
    <text evidence="3 11">Belongs to the protein disulfide isomerase family.</text>
</comment>
<comment type="catalytic activity">
    <reaction evidence="1 12">
        <text>Catalyzes the rearrangement of -S-S- bonds in proteins.</text>
        <dbReference type="EC" id="5.3.4.1"/>
    </reaction>
</comment>
<feature type="domain" description="Thioredoxin" evidence="14">
    <location>
        <begin position="514"/>
        <end position="643"/>
    </location>
</feature>
<keyword evidence="10" id="KW-0676">Redox-active center</keyword>
<evidence type="ECO:0000256" key="13">
    <source>
        <dbReference type="SAM" id="MobiDB-lite"/>
    </source>
</evidence>
<dbReference type="Gene3D" id="3.40.30.10">
    <property type="entry name" value="Glutaredoxin"/>
    <property type="match status" value="5"/>
</dbReference>
<dbReference type="Pfam" id="PF13848">
    <property type="entry name" value="Thioredoxin_6"/>
    <property type="match status" value="1"/>
</dbReference>
<dbReference type="PROSITE" id="PS00194">
    <property type="entry name" value="THIOREDOXIN_1"/>
    <property type="match status" value="3"/>
</dbReference>
<dbReference type="PANTHER" id="PTHR18929:SF210">
    <property type="entry name" value="PROTEIN DISULFIDE-ISOMERASE A4"/>
    <property type="match status" value="1"/>
</dbReference>
<keyword evidence="8" id="KW-1015">Disulfide bond</keyword>
<evidence type="ECO:0000256" key="4">
    <source>
        <dbReference type="ARBA" id="ARBA00012723"/>
    </source>
</evidence>